<proteinExistence type="predicted"/>
<dbReference type="EMBL" id="GBXM01087032">
    <property type="protein sequence ID" value="JAH21545.1"/>
    <property type="molecule type" value="Transcribed_RNA"/>
</dbReference>
<accession>A0A0E9QZ75</accession>
<organism evidence="1">
    <name type="scientific">Anguilla anguilla</name>
    <name type="common">European freshwater eel</name>
    <name type="synonym">Muraena anguilla</name>
    <dbReference type="NCBI Taxonomy" id="7936"/>
    <lineage>
        <taxon>Eukaryota</taxon>
        <taxon>Metazoa</taxon>
        <taxon>Chordata</taxon>
        <taxon>Craniata</taxon>
        <taxon>Vertebrata</taxon>
        <taxon>Euteleostomi</taxon>
        <taxon>Actinopterygii</taxon>
        <taxon>Neopterygii</taxon>
        <taxon>Teleostei</taxon>
        <taxon>Anguilliformes</taxon>
        <taxon>Anguillidae</taxon>
        <taxon>Anguilla</taxon>
    </lineage>
</organism>
<sequence>MQMYHILPYFTNCYFTGT</sequence>
<dbReference type="AlphaFoldDB" id="A0A0E9QZ75"/>
<evidence type="ECO:0000313" key="1">
    <source>
        <dbReference type="EMBL" id="JAH21545.1"/>
    </source>
</evidence>
<reference evidence="1" key="1">
    <citation type="submission" date="2014-11" db="EMBL/GenBank/DDBJ databases">
        <authorList>
            <person name="Amaro Gonzalez C."/>
        </authorList>
    </citation>
    <scope>NUCLEOTIDE SEQUENCE</scope>
</reference>
<name>A0A0E9QZ75_ANGAN</name>
<protein>
    <submittedName>
        <fullName evidence="1">Uncharacterized protein</fullName>
    </submittedName>
</protein>
<reference evidence="1" key="2">
    <citation type="journal article" date="2015" name="Fish Shellfish Immunol.">
        <title>Early steps in the European eel (Anguilla anguilla)-Vibrio vulnificus interaction in the gills: Role of the RtxA13 toxin.</title>
        <authorList>
            <person name="Callol A."/>
            <person name="Pajuelo D."/>
            <person name="Ebbesson L."/>
            <person name="Teles M."/>
            <person name="MacKenzie S."/>
            <person name="Amaro C."/>
        </authorList>
    </citation>
    <scope>NUCLEOTIDE SEQUENCE</scope>
</reference>